<name>A0A3B4CNV7_PYGNA</name>
<dbReference type="SUPFAM" id="SSF48726">
    <property type="entry name" value="Immunoglobulin"/>
    <property type="match status" value="2"/>
</dbReference>
<keyword evidence="3" id="KW-0472">Membrane</keyword>
<feature type="domain" description="Immunoglobulin V-set" evidence="5">
    <location>
        <begin position="149"/>
        <end position="223"/>
    </location>
</feature>
<dbReference type="InterPro" id="IPR036179">
    <property type="entry name" value="Ig-like_dom_sf"/>
</dbReference>
<evidence type="ECO:0000256" key="2">
    <source>
        <dbReference type="ARBA" id="ARBA00022692"/>
    </source>
</evidence>
<evidence type="ECO:0000259" key="5">
    <source>
        <dbReference type="SMART" id="SM00406"/>
    </source>
</evidence>
<dbReference type="GO" id="GO:0004888">
    <property type="term" value="F:transmembrane signaling receptor activity"/>
    <property type="evidence" value="ECO:0007669"/>
    <property type="project" value="TreeGrafter"/>
</dbReference>
<sequence>MSSLLGILVLFQVLTYVTMTDKTKDIYIGAEGSTVEIYCYYPEGYQDYIKYFCRDPCTYNDVLTQSDSSDTVISGGRFTVQDKVSELSFVIIIRNLQREDSGVYYCGVEKRGYDIMSKVKVFVSGDESLPYVAMDDKSEYAYIGAEGSTVEIYCYYPEGYQDYIKYFCRDPCTYDDILIKSEISETVISEGRYTLLDKVSELNFVVSMTNLMVEDSGVYQCGVERSGYDILNKVELAISRAPLFSICTSTPASTTQSSSKQTHSTSGTIATSTVTETSSVFCLRV</sequence>
<feature type="domain" description="Immunoglobulin" evidence="6">
    <location>
        <begin position="139"/>
        <end position="239"/>
    </location>
</feature>
<dbReference type="Gene3D" id="2.60.40.10">
    <property type="entry name" value="Immunoglobulins"/>
    <property type="match status" value="2"/>
</dbReference>
<evidence type="ECO:0000256" key="4">
    <source>
        <dbReference type="SAM" id="SignalP"/>
    </source>
</evidence>
<evidence type="ECO:0000256" key="1">
    <source>
        <dbReference type="ARBA" id="ARBA00004370"/>
    </source>
</evidence>
<dbReference type="InterPro" id="IPR013106">
    <property type="entry name" value="Ig_V-set"/>
</dbReference>
<evidence type="ECO:0000313" key="8">
    <source>
        <dbReference type="Proteomes" id="UP001501920"/>
    </source>
</evidence>
<dbReference type="Proteomes" id="UP001501920">
    <property type="component" value="Chromosome 28"/>
</dbReference>
<feature type="signal peptide" evidence="4">
    <location>
        <begin position="1"/>
        <end position="19"/>
    </location>
</feature>
<dbReference type="InterPro" id="IPR013783">
    <property type="entry name" value="Ig-like_fold"/>
</dbReference>
<dbReference type="STRING" id="42514.ENSPNAP00000012486"/>
<dbReference type="GO" id="GO:0005886">
    <property type="term" value="C:plasma membrane"/>
    <property type="evidence" value="ECO:0007669"/>
    <property type="project" value="TreeGrafter"/>
</dbReference>
<dbReference type="Pfam" id="PF07686">
    <property type="entry name" value="V-set"/>
    <property type="match status" value="2"/>
</dbReference>
<keyword evidence="2" id="KW-0812">Transmembrane</keyword>
<dbReference type="OMA" id="DKSEYAY"/>
<comment type="subcellular location">
    <subcellularLocation>
        <location evidence="1">Membrane</location>
    </subcellularLocation>
</comment>
<evidence type="ECO:0008006" key="9">
    <source>
        <dbReference type="Google" id="ProtNLM"/>
    </source>
</evidence>
<dbReference type="SMART" id="SM00409">
    <property type="entry name" value="IG"/>
    <property type="match status" value="2"/>
</dbReference>
<proteinExistence type="predicted"/>
<dbReference type="InterPro" id="IPR050671">
    <property type="entry name" value="CD300_family_receptors"/>
</dbReference>
<dbReference type="Ensembl" id="ENSPNAT00000019756.2">
    <property type="protein sequence ID" value="ENSPNAP00000012486.2"/>
    <property type="gene ID" value="ENSPNAG00000018245.2"/>
</dbReference>
<dbReference type="AlphaFoldDB" id="A0A3B4CNV7"/>
<dbReference type="SMART" id="SM00406">
    <property type="entry name" value="IGv"/>
    <property type="match status" value="2"/>
</dbReference>
<feature type="domain" description="Immunoglobulin V-set" evidence="5">
    <location>
        <begin position="34"/>
        <end position="108"/>
    </location>
</feature>
<evidence type="ECO:0000256" key="3">
    <source>
        <dbReference type="ARBA" id="ARBA00023136"/>
    </source>
</evidence>
<keyword evidence="4" id="KW-0732">Signal</keyword>
<dbReference type="InterPro" id="IPR003599">
    <property type="entry name" value="Ig_sub"/>
</dbReference>
<dbReference type="GeneTree" id="ENSGT01030000234963"/>
<feature type="domain" description="Immunoglobulin" evidence="6">
    <location>
        <begin position="24"/>
        <end position="124"/>
    </location>
</feature>
<keyword evidence="8" id="KW-1185">Reference proteome</keyword>
<reference evidence="7" key="3">
    <citation type="submission" date="2025-09" db="UniProtKB">
        <authorList>
            <consortium name="Ensembl"/>
        </authorList>
    </citation>
    <scope>IDENTIFICATION</scope>
</reference>
<dbReference type="RefSeq" id="XP_017548909.1">
    <property type="nucleotide sequence ID" value="XM_017693420.2"/>
</dbReference>
<dbReference type="PANTHER" id="PTHR11860">
    <property type="entry name" value="POLYMERIC-IMMUNOGLOBULIN RECEPTOR"/>
    <property type="match status" value="1"/>
</dbReference>
<protein>
    <recommendedName>
        <fullName evidence="9">Ig-like domain-containing protein</fullName>
    </recommendedName>
</protein>
<evidence type="ECO:0000259" key="6">
    <source>
        <dbReference type="SMART" id="SM00409"/>
    </source>
</evidence>
<reference evidence="7 8" key="1">
    <citation type="submission" date="2020-10" db="EMBL/GenBank/DDBJ databases">
        <title>Pygocentrus nattereri (red-bellied piranha) genome, fPygNat1, primary haplotype.</title>
        <authorList>
            <person name="Myers G."/>
            <person name="Meyer A."/>
            <person name="Karagic N."/>
            <person name="Pippel M."/>
            <person name="Winkler S."/>
            <person name="Tracey A."/>
            <person name="Wood J."/>
            <person name="Formenti G."/>
            <person name="Howe K."/>
            <person name="Fedrigo O."/>
            <person name="Jarvis E.D."/>
        </authorList>
    </citation>
    <scope>NUCLEOTIDE SEQUENCE [LARGE SCALE GENOMIC DNA]</scope>
</reference>
<feature type="chain" id="PRO_5043769671" description="Ig-like domain-containing protein" evidence="4">
    <location>
        <begin position="20"/>
        <end position="285"/>
    </location>
</feature>
<dbReference type="GeneID" id="108425043"/>
<reference evidence="7" key="2">
    <citation type="submission" date="2025-08" db="UniProtKB">
        <authorList>
            <consortium name="Ensembl"/>
        </authorList>
    </citation>
    <scope>IDENTIFICATION</scope>
</reference>
<accession>A0A3B4CNV7</accession>
<dbReference type="PANTHER" id="PTHR11860:SF118">
    <property type="entry name" value="CMRF35-LIKE MOLECULE 3-RELATED"/>
    <property type="match status" value="1"/>
</dbReference>
<organism evidence="7 8">
    <name type="scientific">Pygocentrus nattereri</name>
    <name type="common">Red-bellied piranha</name>
    <dbReference type="NCBI Taxonomy" id="42514"/>
    <lineage>
        <taxon>Eukaryota</taxon>
        <taxon>Metazoa</taxon>
        <taxon>Chordata</taxon>
        <taxon>Craniata</taxon>
        <taxon>Vertebrata</taxon>
        <taxon>Euteleostomi</taxon>
        <taxon>Actinopterygii</taxon>
        <taxon>Neopterygii</taxon>
        <taxon>Teleostei</taxon>
        <taxon>Ostariophysi</taxon>
        <taxon>Characiformes</taxon>
        <taxon>Characoidei</taxon>
        <taxon>Pygocentrus</taxon>
    </lineage>
</organism>
<evidence type="ECO:0000313" key="7">
    <source>
        <dbReference type="Ensembl" id="ENSPNAP00000012486.2"/>
    </source>
</evidence>